<accession>A0ABW8U054</accession>
<evidence type="ECO:0000313" key="3">
    <source>
        <dbReference type="EMBL" id="MFL0298550.1"/>
    </source>
</evidence>
<keyword evidence="4" id="KW-1185">Reference proteome</keyword>
<protein>
    <submittedName>
        <fullName evidence="3">Uncharacterized protein</fullName>
    </submittedName>
</protein>
<dbReference type="EMBL" id="JBEWZF010000002">
    <property type="protein sequence ID" value="MFL0298550.1"/>
    <property type="molecule type" value="Genomic_DNA"/>
</dbReference>
<dbReference type="Proteomes" id="UP001623559">
    <property type="component" value="Unassembled WGS sequence"/>
</dbReference>
<dbReference type="RefSeq" id="WP_406777993.1">
    <property type="nucleotide sequence ID" value="NZ_JBEWZF010000002.1"/>
</dbReference>
<sequence length="53" mass="5914">MKPVKNNITPELIALFEVEELEERLENKWTLSTSATTDEKGTSVTASASVQFE</sequence>
<evidence type="ECO:0000313" key="4">
    <source>
        <dbReference type="Proteomes" id="UP001623553"/>
    </source>
</evidence>
<dbReference type="Proteomes" id="UP001623553">
    <property type="component" value="Unassembled WGS sequence"/>
</dbReference>
<evidence type="ECO:0000256" key="1">
    <source>
        <dbReference type="SAM" id="MobiDB-lite"/>
    </source>
</evidence>
<proteinExistence type="predicted"/>
<evidence type="ECO:0000313" key="5">
    <source>
        <dbReference type="Proteomes" id="UP001623559"/>
    </source>
</evidence>
<comment type="caution">
    <text evidence="3">The sequence shown here is derived from an EMBL/GenBank/DDBJ whole genome shotgun (WGS) entry which is preliminary data.</text>
</comment>
<name>A0ABW8U054_9BACT</name>
<dbReference type="EMBL" id="JBEWZG010000002">
    <property type="protein sequence ID" value="MFL0206416.1"/>
    <property type="molecule type" value="Genomic_DNA"/>
</dbReference>
<feature type="region of interest" description="Disordered" evidence="1">
    <location>
        <begin position="30"/>
        <end position="53"/>
    </location>
</feature>
<gene>
    <name evidence="3" type="ORF">AAE961_06690</name>
    <name evidence="2" type="ORF">V7S74_06640</name>
</gene>
<organism evidence="3 4">
    <name type="scientific">Aquirufa novilacunae</name>
    <dbReference type="NCBI Taxonomy" id="3139305"/>
    <lineage>
        <taxon>Bacteria</taxon>
        <taxon>Pseudomonadati</taxon>
        <taxon>Bacteroidota</taxon>
        <taxon>Cytophagia</taxon>
        <taxon>Cytophagales</taxon>
        <taxon>Flectobacillaceae</taxon>
        <taxon>Aquirufa</taxon>
    </lineage>
</organism>
<evidence type="ECO:0000313" key="2">
    <source>
        <dbReference type="EMBL" id="MFL0206416.1"/>
    </source>
</evidence>
<reference evidence="4 5" key="1">
    <citation type="submission" date="2024-07" db="EMBL/GenBank/DDBJ databases">
        <authorList>
            <person name="Pitt A."/>
            <person name="Hahn M.W."/>
        </authorList>
    </citation>
    <scope>NUCLEOTIDE SEQUENCE [LARGE SCALE GENOMIC DNA]</scope>
    <source>
        <strain evidence="2 5">2-AUSEE-184A6</strain>
        <strain evidence="3 4">2-BAHN-186B</strain>
    </source>
</reference>